<evidence type="ECO:0000313" key="3">
    <source>
        <dbReference type="EMBL" id="QCC02790.1"/>
    </source>
</evidence>
<keyword evidence="4" id="KW-1185">Reference proteome</keyword>
<evidence type="ECO:0000313" key="5">
    <source>
        <dbReference type="Proteomes" id="UP000296079"/>
    </source>
</evidence>
<gene>
    <name evidence="2" type="ordered locus">H16_B0037</name>
    <name evidence="3" type="ORF">E6A55_19290</name>
</gene>
<evidence type="ECO:0000313" key="4">
    <source>
        <dbReference type="Proteomes" id="UP000008210"/>
    </source>
</evidence>
<dbReference type="InterPro" id="IPR016181">
    <property type="entry name" value="Acyl_CoA_acyltransferase"/>
</dbReference>
<dbReference type="InterPro" id="IPR038740">
    <property type="entry name" value="BioF2-like_GNAT_dom"/>
</dbReference>
<sequence>MSQTKPVPAITAESETRKAYRTICSENPQIAISSKDWWLDSVCQNGEWDAAIVMKNNKPIAALPYYTERRGPLIIQRMPKLTQSFQLWLNYPSNISEHNRIDFEMEAVREIVALLPKSHVVSFNIHHSLRNLLPFYWKGFSEAVRYTYVIDDIADLDGVFSRFNSAARNKIRKAEKIVKTRFTNDVSEFYAINKKTFDRQGMKMPYSFGFIERHDQALLERNARKIFMAVDDDNQIHSALYLTWDQKSSYVHMVGEDPKLRTSGAGIKLIWDAIQYTRNELKLNCLDFEGSMIQSVESVRRSCGGQQRTFSNISNRLFAALHMARGVFRQAK</sequence>
<proteinExistence type="predicted"/>
<dbReference type="SUPFAM" id="SSF55729">
    <property type="entry name" value="Acyl-CoA N-acyltransferases (Nat)"/>
    <property type="match status" value="1"/>
</dbReference>
<dbReference type="Proteomes" id="UP000008210">
    <property type="component" value="Chromosome 2"/>
</dbReference>
<dbReference type="Gene3D" id="3.40.630.30">
    <property type="match status" value="1"/>
</dbReference>
<dbReference type="eggNOG" id="COG2348">
    <property type="taxonomic scope" value="Bacteria"/>
</dbReference>
<reference evidence="3 5" key="2">
    <citation type="submission" date="2019-04" db="EMBL/GenBank/DDBJ databases">
        <title>Long-read de novo sequencing of Cupriavidus necator H16.</title>
        <authorList>
            <person name="Little G.T."/>
            <person name="Ehsaan M."/>
            <person name="Arenas-Lopez C."/>
            <person name="Jawed K."/>
            <person name="Winzer K."/>
            <person name="Kovacs K."/>
            <person name="Malys N."/>
            <person name="Minton N.P."/>
        </authorList>
    </citation>
    <scope>NUCLEOTIDE SEQUENCE [LARGE SCALE GENOMIC DNA]</scope>
    <source>
        <strain evidence="3 5">H16</strain>
    </source>
</reference>
<dbReference type="Pfam" id="PF13480">
    <property type="entry name" value="Acetyltransf_6"/>
    <property type="match status" value="1"/>
</dbReference>
<dbReference type="OrthoDB" id="116151at2"/>
<protein>
    <submittedName>
        <fullName evidence="3">GNAT family N-acetyltransferase</fullName>
    </submittedName>
</protein>
<dbReference type="KEGG" id="reh:H16_B0037"/>
<dbReference type="EMBL" id="AM260480">
    <property type="protein sequence ID" value="CAJ94843.1"/>
    <property type="molecule type" value="Genomic_DNA"/>
</dbReference>
<feature type="domain" description="BioF2-like acetyltransferase" evidence="1">
    <location>
        <begin position="164"/>
        <end position="288"/>
    </location>
</feature>
<organism evidence="2 4">
    <name type="scientific">Cupriavidus necator (strain ATCC 17699 / DSM 428 / KCTC 22496 / NCIMB 10442 / H16 / Stanier 337)</name>
    <name type="common">Ralstonia eutropha</name>
    <dbReference type="NCBI Taxonomy" id="381666"/>
    <lineage>
        <taxon>Bacteria</taxon>
        <taxon>Pseudomonadati</taxon>
        <taxon>Pseudomonadota</taxon>
        <taxon>Betaproteobacteria</taxon>
        <taxon>Burkholderiales</taxon>
        <taxon>Burkholderiaceae</taxon>
        <taxon>Cupriavidus</taxon>
    </lineage>
</organism>
<evidence type="ECO:0000259" key="1">
    <source>
        <dbReference type="Pfam" id="PF13480"/>
    </source>
</evidence>
<dbReference type="AlphaFoldDB" id="Q0K581"/>
<dbReference type="Proteomes" id="UP000296079">
    <property type="component" value="Chromosome 2"/>
</dbReference>
<dbReference type="EMBL" id="CP039288">
    <property type="protein sequence ID" value="QCC02790.1"/>
    <property type="molecule type" value="Genomic_DNA"/>
</dbReference>
<dbReference type="RefSeq" id="WP_011616318.1">
    <property type="nucleotide sequence ID" value="NC_008314.1"/>
</dbReference>
<evidence type="ECO:0000313" key="2">
    <source>
        <dbReference type="EMBL" id="CAJ94843.1"/>
    </source>
</evidence>
<dbReference type="HOGENOM" id="CLU_062815_0_0_4"/>
<name>Q0K581_CUPNH</name>
<reference evidence="2 4" key="1">
    <citation type="journal article" date="2006" name="Nat. Biotechnol.">
        <title>Genome sequence of the bioplastic-producing 'Knallgas' bacterium Ralstonia eutropha H16.</title>
        <authorList>
            <person name="Pohlmann A."/>
            <person name="Fricke W.F."/>
            <person name="Reinecke F."/>
            <person name="Kusian B."/>
            <person name="Liesegang H."/>
            <person name="Cramm R."/>
            <person name="Eitinger T."/>
            <person name="Ewering C."/>
            <person name="Potter M."/>
            <person name="Schwartz E."/>
            <person name="Strittmatter A."/>
            <person name="Voss I."/>
            <person name="Gottschalk G."/>
            <person name="Steinbuechel A."/>
            <person name="Friedrich B."/>
            <person name="Bowien B."/>
        </authorList>
    </citation>
    <scope>NUCLEOTIDE SEQUENCE [LARGE SCALE GENOMIC DNA]</scope>
    <source>
        <strain evidence="4">ATCC 17699 / DSM 428 / KCTC 22496 / NCIMB 10442 / H16 / Stanier 337</strain>
        <strain evidence="2">H16</strain>
    </source>
</reference>
<dbReference type="STRING" id="381666.H16_B0037"/>
<accession>Q0K581</accession>